<dbReference type="RefSeq" id="WP_146679365.1">
    <property type="nucleotide sequence ID" value="NZ_CAWNJE010000013.1"/>
</dbReference>
<keyword evidence="2" id="KW-0238">DNA-binding</keyword>
<proteinExistence type="inferred from homology"/>
<dbReference type="InterPro" id="IPR000119">
    <property type="entry name" value="Hist_DNA-bd"/>
</dbReference>
<accession>A0A2A5T0L0</accession>
<dbReference type="Proteomes" id="UP000219020">
    <property type="component" value="Unassembled WGS sequence"/>
</dbReference>
<dbReference type="GeneID" id="66952346"/>
<name>A0A2A5T0L0_9GAMM</name>
<dbReference type="SUPFAM" id="SSF47729">
    <property type="entry name" value="IHF-like DNA-binding proteins"/>
    <property type="match status" value="1"/>
</dbReference>
<dbReference type="OrthoDB" id="9799835at2"/>
<keyword evidence="4" id="KW-1185">Reference proteome</keyword>
<sequence length="61" mass="6549">MNKLQLIDKISADIDLSKVLPSCTLGMLIEFISDSLKDDGLGAVICFGTFSVRDRLIACGS</sequence>
<dbReference type="GO" id="GO:0030527">
    <property type="term" value="F:structural constituent of chromatin"/>
    <property type="evidence" value="ECO:0007669"/>
    <property type="project" value="InterPro"/>
</dbReference>
<dbReference type="Pfam" id="PF00216">
    <property type="entry name" value="Bac_DNA_binding"/>
    <property type="match status" value="1"/>
</dbReference>
<gene>
    <name evidence="3" type="ORF">BTN49_2660</name>
</gene>
<evidence type="ECO:0000313" key="3">
    <source>
        <dbReference type="EMBL" id="PCS21648.1"/>
    </source>
</evidence>
<dbReference type="EMBL" id="NBYY01000031">
    <property type="protein sequence ID" value="PCS21648.1"/>
    <property type="molecule type" value="Genomic_DNA"/>
</dbReference>
<organism evidence="3 4">
    <name type="scientific">Candidatus Enterovibrio escicola</name>
    <dbReference type="NCBI Taxonomy" id="1927127"/>
    <lineage>
        <taxon>Bacteria</taxon>
        <taxon>Pseudomonadati</taxon>
        <taxon>Pseudomonadota</taxon>
        <taxon>Gammaproteobacteria</taxon>
        <taxon>Vibrionales</taxon>
        <taxon>Vibrionaceae</taxon>
        <taxon>Enterovibrio</taxon>
    </lineage>
</organism>
<protein>
    <submittedName>
        <fullName evidence="3">Uncharacterized protein</fullName>
    </submittedName>
</protein>
<comment type="caution">
    <text evidence="3">The sequence shown here is derived from an EMBL/GenBank/DDBJ whole genome shotgun (WGS) entry which is preliminary data.</text>
</comment>
<dbReference type="AlphaFoldDB" id="A0A2A5T0L0"/>
<evidence type="ECO:0000313" key="4">
    <source>
        <dbReference type="Proteomes" id="UP000219020"/>
    </source>
</evidence>
<evidence type="ECO:0000256" key="2">
    <source>
        <dbReference type="ARBA" id="ARBA00023125"/>
    </source>
</evidence>
<dbReference type="GO" id="GO:0003677">
    <property type="term" value="F:DNA binding"/>
    <property type="evidence" value="ECO:0007669"/>
    <property type="project" value="UniProtKB-KW"/>
</dbReference>
<dbReference type="InterPro" id="IPR010992">
    <property type="entry name" value="IHF-like_DNA-bd_dom_sf"/>
</dbReference>
<dbReference type="Gene3D" id="4.10.520.10">
    <property type="entry name" value="IHF-like DNA-binding proteins"/>
    <property type="match status" value="1"/>
</dbReference>
<evidence type="ECO:0000256" key="1">
    <source>
        <dbReference type="ARBA" id="ARBA00010529"/>
    </source>
</evidence>
<reference evidence="4" key="1">
    <citation type="submission" date="2017-04" db="EMBL/GenBank/DDBJ databases">
        <title>Genome evolution of the luminous symbionts of deep sea anglerfish.</title>
        <authorList>
            <person name="Hendry T.A."/>
        </authorList>
    </citation>
    <scope>NUCLEOTIDE SEQUENCE [LARGE SCALE GENOMIC DNA]</scope>
</reference>
<comment type="similarity">
    <text evidence="1">Belongs to the bacterial histone-like protein family.</text>
</comment>